<gene>
    <name evidence="3" type="ORF">CSSPTR1EN2_LOCUS16550</name>
</gene>
<dbReference type="CDD" id="cd14371">
    <property type="entry name" value="CUE_CID7_like"/>
    <property type="match status" value="1"/>
</dbReference>
<dbReference type="InterPro" id="IPR002625">
    <property type="entry name" value="Smr_dom"/>
</dbReference>
<evidence type="ECO:0000259" key="2">
    <source>
        <dbReference type="PROSITE" id="PS50828"/>
    </source>
</evidence>
<proteinExistence type="predicted"/>
<reference evidence="3" key="1">
    <citation type="submission" date="2024-02" db="EMBL/GenBank/DDBJ databases">
        <authorList>
            <consortium name="ELIXIR-Norway"/>
            <consortium name="Elixir Norway"/>
        </authorList>
    </citation>
    <scope>NUCLEOTIDE SEQUENCE</scope>
</reference>
<dbReference type="SUPFAM" id="SSF160443">
    <property type="entry name" value="SMR domain-like"/>
    <property type="match status" value="1"/>
</dbReference>
<feature type="region of interest" description="Disordered" evidence="1">
    <location>
        <begin position="49"/>
        <end position="75"/>
    </location>
</feature>
<sequence length="642" mass="68904">MGFNSWKHFECGGIAGMYRMGSSSNGPLFGVSEGLAAAVSGLSISSGGQSNHGAGEAYSSPSNQGSAVLSPQKDSSLVGASSGSFGTLGRTSLNPHAAEFVPKSLKPVNNSISMNAWDTSKPTIEKDVGVSKLHRTNSSNSNASDDEYRRLFRAQLPDDLMPDFDAGDFAAGVSDYEESAYLDTAGHKGWEAGSGSTGSQAEGFNYDDRIQQSALQATSYSPPGGNGLRYNNGHGTTFSSPSFVRPYLPELQSAVQQPQILAGNRERQAPVLWPDTNESAGSFSDWGLGDQTFPDDLGEIDPVNLLTAEFPGFASESLAEIYYANGGDLSLTMEMLTELELQNEGGSAKQFPSPPTQVPPSPRDFPALSAFENLNASSLSTRATGTVVGDSRATPDFVAAVRKQAAQQAAQLQFERNGTVDLSMGALRGASSQGQGVGGFLRDARGSHGERLEAYQLHGREAHAPPPPTWLDTGDSVATMYTDMREEARDHARVRNAYFDQARQAYLSGNKALAKELSAKGQWHNEQMKTAHSKAGEAIFWQRNANVYGNSSSATGQARLLDLHGLHVNEAIPVLKREIAQLRLNVRSTQQREQVFICVGTGHHTKGSRTPARLPIAVQRYLAEEHLPFTETQPGMLRVIVR</sequence>
<evidence type="ECO:0000256" key="1">
    <source>
        <dbReference type="SAM" id="MobiDB-lite"/>
    </source>
</evidence>
<organism evidence="3 4">
    <name type="scientific">Sphagnum troendelagicum</name>
    <dbReference type="NCBI Taxonomy" id="128251"/>
    <lineage>
        <taxon>Eukaryota</taxon>
        <taxon>Viridiplantae</taxon>
        <taxon>Streptophyta</taxon>
        <taxon>Embryophyta</taxon>
        <taxon>Bryophyta</taxon>
        <taxon>Sphagnophytina</taxon>
        <taxon>Sphagnopsida</taxon>
        <taxon>Sphagnales</taxon>
        <taxon>Sphagnaceae</taxon>
        <taxon>Sphagnum</taxon>
    </lineage>
</organism>
<dbReference type="Proteomes" id="UP001497512">
    <property type="component" value="Chromosome 4"/>
</dbReference>
<dbReference type="PANTHER" id="PTHR46651:SF1">
    <property type="entry name" value="SMALL MUTS RELATED FAMILY PROTEIN"/>
    <property type="match status" value="1"/>
</dbReference>
<evidence type="ECO:0000313" key="4">
    <source>
        <dbReference type="Proteomes" id="UP001497512"/>
    </source>
</evidence>
<feature type="domain" description="Smr" evidence="2">
    <location>
        <begin position="561"/>
        <end position="642"/>
    </location>
</feature>
<accession>A0ABP0UJ88</accession>
<dbReference type="Pfam" id="PF08590">
    <property type="entry name" value="DUF1771"/>
    <property type="match status" value="1"/>
</dbReference>
<keyword evidence="4" id="KW-1185">Reference proteome</keyword>
<protein>
    <recommendedName>
        <fullName evidence="2">Smr domain-containing protein</fullName>
    </recommendedName>
</protein>
<dbReference type="InterPro" id="IPR036063">
    <property type="entry name" value="Smr_dom_sf"/>
</dbReference>
<name>A0ABP0UJ88_9BRYO</name>
<dbReference type="InterPro" id="IPR053242">
    <property type="entry name" value="PAM2-like_domain"/>
</dbReference>
<dbReference type="EMBL" id="OZ019896">
    <property type="protein sequence ID" value="CAK9222931.1"/>
    <property type="molecule type" value="Genomic_DNA"/>
</dbReference>
<dbReference type="InterPro" id="IPR041806">
    <property type="entry name" value="CID5/6/7_CUE"/>
</dbReference>
<feature type="compositionally biased region" description="Polar residues" evidence="1">
    <location>
        <begin position="59"/>
        <end position="75"/>
    </location>
</feature>
<dbReference type="PANTHER" id="PTHR46651">
    <property type="entry name" value="POLYADENYLATE-BINDING PROTEIN-INTERACTING PROTEIN 7"/>
    <property type="match status" value="1"/>
</dbReference>
<dbReference type="PROSITE" id="PS50828">
    <property type="entry name" value="SMR"/>
    <property type="match status" value="1"/>
</dbReference>
<evidence type="ECO:0000313" key="3">
    <source>
        <dbReference type="EMBL" id="CAK9222931.1"/>
    </source>
</evidence>
<dbReference type="SMART" id="SM00463">
    <property type="entry name" value="SMR"/>
    <property type="match status" value="1"/>
</dbReference>
<dbReference type="InterPro" id="IPR013899">
    <property type="entry name" value="DUF1771"/>
</dbReference>
<dbReference type="Gene3D" id="3.30.1370.110">
    <property type="match status" value="1"/>
</dbReference>
<dbReference type="SMART" id="SM01162">
    <property type="entry name" value="DUF1771"/>
    <property type="match status" value="1"/>
</dbReference>